<keyword evidence="13" id="KW-1185">Reference proteome</keyword>
<dbReference type="InterPro" id="IPR020568">
    <property type="entry name" value="Ribosomal_Su5_D2-typ_SF"/>
</dbReference>
<dbReference type="InterPro" id="IPR014721">
    <property type="entry name" value="Ribsml_uS5_D2-typ_fold_subgr"/>
</dbReference>
<evidence type="ECO:0000256" key="9">
    <source>
        <dbReference type="HAMAP-Rule" id="MF_00061"/>
    </source>
</evidence>
<dbReference type="Proteomes" id="UP001500831">
    <property type="component" value="Unassembled WGS sequence"/>
</dbReference>
<gene>
    <name evidence="9" type="primary">ispE</name>
    <name evidence="12" type="ORF">GCM10010517_20870</name>
</gene>
<evidence type="ECO:0000256" key="7">
    <source>
        <dbReference type="ARBA" id="ARBA00022840"/>
    </source>
</evidence>
<evidence type="ECO:0000256" key="6">
    <source>
        <dbReference type="ARBA" id="ARBA00022777"/>
    </source>
</evidence>
<feature type="binding site" evidence="9">
    <location>
        <begin position="96"/>
        <end position="106"/>
    </location>
    <ligand>
        <name>ATP</name>
        <dbReference type="ChEBI" id="CHEBI:30616"/>
    </ligand>
</feature>
<evidence type="ECO:0000313" key="12">
    <source>
        <dbReference type="EMBL" id="GAA2862005.1"/>
    </source>
</evidence>
<dbReference type="GO" id="GO:0016301">
    <property type="term" value="F:kinase activity"/>
    <property type="evidence" value="ECO:0007669"/>
    <property type="project" value="UniProtKB-KW"/>
</dbReference>
<evidence type="ECO:0000259" key="11">
    <source>
        <dbReference type="Pfam" id="PF08544"/>
    </source>
</evidence>
<comment type="function">
    <text evidence="9">Catalyzes the phosphorylation of the position 2 hydroxy group of 4-diphosphocytidyl-2C-methyl-D-erythritol.</text>
</comment>
<dbReference type="NCBIfam" id="TIGR00154">
    <property type="entry name" value="ispE"/>
    <property type="match status" value="1"/>
</dbReference>
<dbReference type="InterPro" id="IPR006204">
    <property type="entry name" value="GHMP_kinase_N_dom"/>
</dbReference>
<feature type="active site" evidence="9">
    <location>
        <position position="11"/>
    </location>
</feature>
<accession>A0ABN3VUU8</accession>
<dbReference type="Gene3D" id="3.30.70.890">
    <property type="entry name" value="GHMP kinase, C-terminal domain"/>
    <property type="match status" value="1"/>
</dbReference>
<dbReference type="SUPFAM" id="SSF54211">
    <property type="entry name" value="Ribosomal protein S5 domain 2-like"/>
    <property type="match status" value="1"/>
</dbReference>
<reference evidence="12 13" key="1">
    <citation type="journal article" date="2019" name="Int. J. Syst. Evol. Microbiol.">
        <title>The Global Catalogue of Microorganisms (GCM) 10K type strain sequencing project: providing services to taxonomists for standard genome sequencing and annotation.</title>
        <authorList>
            <consortium name="The Broad Institute Genomics Platform"/>
            <consortium name="The Broad Institute Genome Sequencing Center for Infectious Disease"/>
            <person name="Wu L."/>
            <person name="Ma J."/>
        </authorList>
    </citation>
    <scope>NUCLEOTIDE SEQUENCE [LARGE SCALE GENOMIC DNA]</scope>
    <source>
        <strain evidence="12 13">JCM 6242</strain>
    </source>
</reference>
<dbReference type="Gene3D" id="3.30.230.10">
    <property type="match status" value="1"/>
</dbReference>
<feature type="active site" evidence="9">
    <location>
        <position position="138"/>
    </location>
</feature>
<keyword evidence="4 9" id="KW-0808">Transferase</keyword>
<evidence type="ECO:0000256" key="1">
    <source>
        <dbReference type="ARBA" id="ARBA00009684"/>
    </source>
</evidence>
<dbReference type="Pfam" id="PF00288">
    <property type="entry name" value="GHMP_kinases_N"/>
    <property type="match status" value="1"/>
</dbReference>
<dbReference type="InterPro" id="IPR036554">
    <property type="entry name" value="GHMP_kinase_C_sf"/>
</dbReference>
<dbReference type="RefSeq" id="WP_344970055.1">
    <property type="nucleotide sequence ID" value="NZ_BAAAVI010000011.1"/>
</dbReference>
<dbReference type="PANTHER" id="PTHR43527:SF2">
    <property type="entry name" value="4-DIPHOSPHOCYTIDYL-2-C-METHYL-D-ERYTHRITOL KINASE, CHLOROPLASTIC"/>
    <property type="match status" value="1"/>
</dbReference>
<feature type="domain" description="GHMP kinase C-terminal" evidence="11">
    <location>
        <begin position="207"/>
        <end position="281"/>
    </location>
</feature>
<dbReference type="PIRSF" id="PIRSF010376">
    <property type="entry name" value="IspE"/>
    <property type="match status" value="1"/>
</dbReference>
<dbReference type="InterPro" id="IPR004424">
    <property type="entry name" value="IspE"/>
</dbReference>
<evidence type="ECO:0000259" key="10">
    <source>
        <dbReference type="Pfam" id="PF00288"/>
    </source>
</evidence>
<evidence type="ECO:0000256" key="2">
    <source>
        <dbReference type="ARBA" id="ARBA00012052"/>
    </source>
</evidence>
<comment type="catalytic activity">
    <reaction evidence="9">
        <text>4-CDP-2-C-methyl-D-erythritol + ATP = 4-CDP-2-C-methyl-D-erythritol 2-phosphate + ADP + H(+)</text>
        <dbReference type="Rhea" id="RHEA:18437"/>
        <dbReference type="ChEBI" id="CHEBI:15378"/>
        <dbReference type="ChEBI" id="CHEBI:30616"/>
        <dbReference type="ChEBI" id="CHEBI:57823"/>
        <dbReference type="ChEBI" id="CHEBI:57919"/>
        <dbReference type="ChEBI" id="CHEBI:456216"/>
        <dbReference type="EC" id="2.7.1.148"/>
    </reaction>
</comment>
<evidence type="ECO:0000256" key="8">
    <source>
        <dbReference type="ARBA" id="ARBA00032554"/>
    </source>
</evidence>
<proteinExistence type="inferred from homology"/>
<keyword evidence="6 9" id="KW-0418">Kinase</keyword>
<evidence type="ECO:0000313" key="13">
    <source>
        <dbReference type="Proteomes" id="UP001500831"/>
    </source>
</evidence>
<evidence type="ECO:0000256" key="5">
    <source>
        <dbReference type="ARBA" id="ARBA00022741"/>
    </source>
</evidence>
<comment type="similarity">
    <text evidence="1 9">Belongs to the GHMP kinase family. IspE subfamily.</text>
</comment>
<dbReference type="HAMAP" id="MF_00061">
    <property type="entry name" value="IspE"/>
    <property type="match status" value="1"/>
</dbReference>
<name>A0ABN3VUU8_9ACTN</name>
<dbReference type="PANTHER" id="PTHR43527">
    <property type="entry name" value="4-DIPHOSPHOCYTIDYL-2-C-METHYL-D-ERYTHRITOL KINASE, CHLOROPLASTIC"/>
    <property type="match status" value="1"/>
</dbReference>
<comment type="pathway">
    <text evidence="9">Isoprenoid biosynthesis; isopentenyl diphosphate biosynthesis via DXP pathway; isopentenyl diphosphate from 1-deoxy-D-xylulose 5-phosphate: step 3/6.</text>
</comment>
<evidence type="ECO:0000256" key="4">
    <source>
        <dbReference type="ARBA" id="ARBA00022679"/>
    </source>
</evidence>
<dbReference type="EMBL" id="BAAAVI010000011">
    <property type="protein sequence ID" value="GAA2862005.1"/>
    <property type="molecule type" value="Genomic_DNA"/>
</dbReference>
<dbReference type="NCBIfam" id="NF002870">
    <property type="entry name" value="PRK03188.1"/>
    <property type="match status" value="1"/>
</dbReference>
<dbReference type="Pfam" id="PF08544">
    <property type="entry name" value="GHMP_kinases_C"/>
    <property type="match status" value="1"/>
</dbReference>
<feature type="domain" description="GHMP kinase N-terminal" evidence="10">
    <location>
        <begin position="68"/>
        <end position="146"/>
    </location>
</feature>
<comment type="caution">
    <text evidence="12">The sequence shown here is derived from an EMBL/GenBank/DDBJ whole genome shotgun (WGS) entry which is preliminary data.</text>
</comment>
<organism evidence="12 13">
    <name type="scientific">Streptosporangium fragile</name>
    <dbReference type="NCBI Taxonomy" id="46186"/>
    <lineage>
        <taxon>Bacteria</taxon>
        <taxon>Bacillati</taxon>
        <taxon>Actinomycetota</taxon>
        <taxon>Actinomycetes</taxon>
        <taxon>Streptosporangiales</taxon>
        <taxon>Streptosporangiaceae</taxon>
        <taxon>Streptosporangium</taxon>
    </lineage>
</organism>
<sequence length="309" mass="31606">MNSVTVRVPAKVNLQLAVGPLRDDGYHDLVNVFHAVSIFDEVTATAETGMSVRVEGESADQVPENGDNLAIRAALALARHAGRSYGVNLVIRKSIPVAGGMAGGSADAAAALVACNELWGLGLPLDDLLEIAADLGSDVPFALLGGTAVGTGRGERLTPVEVSGTFHWVFALADGGLSTATVYAECDRLREATGEQVAWPRAGESLLTALRDGDAKALGGELANDLQPAAVMLRRSLARTLDAGREHGALGSLVSGSGPTCAFLAGSEAHAAELAASLRGAGVAREIITAYGPVPGPTVVQRARREGTG</sequence>
<protein>
    <recommendedName>
        <fullName evidence="3 9">4-diphosphocytidyl-2-C-methyl-D-erythritol kinase</fullName>
        <shortName evidence="9">CMK</shortName>
        <ecNumber evidence="2 9">2.7.1.148</ecNumber>
    </recommendedName>
    <alternativeName>
        <fullName evidence="8 9">4-(cytidine-5'-diphospho)-2-C-methyl-D-erythritol kinase</fullName>
    </alternativeName>
</protein>
<evidence type="ECO:0000256" key="3">
    <source>
        <dbReference type="ARBA" id="ARBA00017473"/>
    </source>
</evidence>
<dbReference type="EC" id="2.7.1.148" evidence="2 9"/>
<keyword evidence="7 9" id="KW-0067">ATP-binding</keyword>
<keyword evidence="9" id="KW-0414">Isoprene biosynthesis</keyword>
<dbReference type="InterPro" id="IPR013750">
    <property type="entry name" value="GHMP_kinase_C_dom"/>
</dbReference>
<keyword evidence="5 9" id="KW-0547">Nucleotide-binding</keyword>
<dbReference type="SUPFAM" id="SSF55060">
    <property type="entry name" value="GHMP Kinase, C-terminal domain"/>
    <property type="match status" value="1"/>
</dbReference>